<sequence>MINLAHLSLQKGTNTPLGATIVEDGINFAVYSASAQYIELCLFDEQQREIRLPLLHKTGDIWHGFLAKKQFAGAQAGLQYGFRAFGPFIPQNGLRFNSQKLLLDPYAKKISGMTQDNEALYGGVHDLNHINSAPYMPKSIVIEPIKYPFKAAKPNHSWAKTILYEGHVKGLTKLHPKIPKVIQGTYAALAHPDMIKHYKSLGITAIELLPIMHHADEPRLQAMGLKNYWGYNTLGFFALDPSYASKQEGTSPEEELCSTIDTLHQEGIEVILDVVFNHTAELDEYGPTFSFKGLDNIHSYWLLNNGSFNNITGCGNTTNLQNHGMMNLVLDSLRYWIETFNIDGFRFDLATVLGRTPEFSPNAPLLEAMKNCPIISQVKLISEPWDVGSGGYQVGQFPAPFSDWNDKFRDNIRRFWLNHPLSLGEFAQAFAGSKQLFSQRDKPSASINFITAHDGFTLNDLVSYNQKYNMDNGENNRDGTSNNFSFNHGYEGHSSDLDVLTKRQVTQKSLLFTLLLSQGTPMLLAGDELNNSQNGNNNAYCQDNETTWLSWSTQHSDLSAWSKALVNYRFEIEAIYSDSWWEEGTKDVNWLNAEARSPTLDEWQSHDYPILQIQLNHQWLLVFNRSFNTQFVYLPNGEWHLRLDSNGLIYDKKQANHHAKIFSERVELPRGSYLFKFNQ</sequence>
<dbReference type="Gene3D" id="3.20.20.80">
    <property type="entry name" value="Glycosidases"/>
    <property type="match status" value="1"/>
</dbReference>
<dbReference type="Pfam" id="PF18390">
    <property type="entry name" value="GlgX_C"/>
    <property type="match status" value="1"/>
</dbReference>
<dbReference type="EC" id="3.2.1.196" evidence="5"/>
<evidence type="ECO:0000259" key="4">
    <source>
        <dbReference type="SMART" id="SM00642"/>
    </source>
</evidence>
<dbReference type="CDD" id="cd02856">
    <property type="entry name" value="E_set_GDE_Isoamylase_N"/>
    <property type="match status" value="1"/>
</dbReference>
<feature type="domain" description="Glycosyl hydrolase family 13 catalytic" evidence="4">
    <location>
        <begin position="183"/>
        <end position="569"/>
    </location>
</feature>
<comment type="caution">
    <text evidence="5">The sequence shown here is derived from an EMBL/GenBank/DDBJ whole genome shotgun (WGS) entry which is preliminary data.</text>
</comment>
<dbReference type="InterPro" id="IPR013780">
    <property type="entry name" value="Glyco_hydro_b"/>
</dbReference>
<dbReference type="Gene3D" id="2.60.40.10">
    <property type="entry name" value="Immunoglobulins"/>
    <property type="match status" value="1"/>
</dbReference>
<evidence type="ECO:0000256" key="3">
    <source>
        <dbReference type="ARBA" id="ARBA00023295"/>
    </source>
</evidence>
<reference evidence="5 6" key="1">
    <citation type="submission" date="2024-09" db="EMBL/GenBank/DDBJ databases">
        <authorList>
            <person name="Sun Q."/>
            <person name="Mori K."/>
        </authorList>
    </citation>
    <scope>NUCLEOTIDE SEQUENCE [LARGE SCALE GENOMIC DNA]</scope>
    <source>
        <strain evidence="5 6">CCM 8545</strain>
    </source>
</reference>
<dbReference type="InterPro" id="IPR013783">
    <property type="entry name" value="Ig-like_fold"/>
</dbReference>
<dbReference type="Gene3D" id="2.60.40.1180">
    <property type="entry name" value="Golgi alpha-mannosidase II"/>
    <property type="match status" value="1"/>
</dbReference>
<keyword evidence="6" id="KW-1185">Reference proteome</keyword>
<dbReference type="SUPFAM" id="SSF51445">
    <property type="entry name" value="(Trans)glycosidases"/>
    <property type="match status" value="1"/>
</dbReference>
<dbReference type="InterPro" id="IPR014756">
    <property type="entry name" value="Ig_E-set"/>
</dbReference>
<dbReference type="Pfam" id="PF00128">
    <property type="entry name" value="Alpha-amylase"/>
    <property type="match status" value="2"/>
</dbReference>
<evidence type="ECO:0000256" key="1">
    <source>
        <dbReference type="ARBA" id="ARBA00008061"/>
    </source>
</evidence>
<proteinExistence type="inferred from homology"/>
<protein>
    <submittedName>
        <fullName evidence="5">Glycogen debranching protein GlgX</fullName>
        <ecNumber evidence="5">3.2.1.196</ecNumber>
    </submittedName>
</protein>
<dbReference type="Proteomes" id="UP001589758">
    <property type="component" value="Unassembled WGS sequence"/>
</dbReference>
<dbReference type="NCBIfam" id="TIGR02100">
    <property type="entry name" value="glgX_debranch"/>
    <property type="match status" value="1"/>
</dbReference>
<organism evidence="5 6">
    <name type="scientific">Thorsellia kenyensis</name>
    <dbReference type="NCBI Taxonomy" id="1549888"/>
    <lineage>
        <taxon>Bacteria</taxon>
        <taxon>Pseudomonadati</taxon>
        <taxon>Pseudomonadota</taxon>
        <taxon>Gammaproteobacteria</taxon>
        <taxon>Enterobacterales</taxon>
        <taxon>Thorselliaceae</taxon>
        <taxon>Thorsellia</taxon>
    </lineage>
</organism>
<keyword evidence="2 5" id="KW-0378">Hydrolase</keyword>
<dbReference type="PANTHER" id="PTHR43002">
    <property type="entry name" value="GLYCOGEN DEBRANCHING ENZYME"/>
    <property type="match status" value="1"/>
</dbReference>
<dbReference type="Pfam" id="PF02922">
    <property type="entry name" value="CBM_48"/>
    <property type="match status" value="1"/>
</dbReference>
<dbReference type="SUPFAM" id="SSF81296">
    <property type="entry name" value="E set domains"/>
    <property type="match status" value="1"/>
</dbReference>
<dbReference type="InterPro" id="IPR011837">
    <property type="entry name" value="Glycogen_debranch_GlgX"/>
</dbReference>
<evidence type="ECO:0000313" key="5">
    <source>
        <dbReference type="EMBL" id="MFC0178963.1"/>
    </source>
</evidence>
<keyword evidence="3 5" id="KW-0326">Glycosidase</keyword>
<name>A0ABV6CCK4_9GAMM</name>
<dbReference type="EMBL" id="JBHLXE010000024">
    <property type="protein sequence ID" value="MFC0178963.1"/>
    <property type="molecule type" value="Genomic_DNA"/>
</dbReference>
<dbReference type="SUPFAM" id="SSF51011">
    <property type="entry name" value="Glycosyl hydrolase domain"/>
    <property type="match status" value="1"/>
</dbReference>
<comment type="similarity">
    <text evidence="1">Belongs to the glycosyl hydrolase 13 family.</text>
</comment>
<dbReference type="InterPro" id="IPR044505">
    <property type="entry name" value="GlgX_Isoamylase_N_E_set"/>
</dbReference>
<dbReference type="InterPro" id="IPR004193">
    <property type="entry name" value="Glyco_hydro_13_N"/>
</dbReference>
<dbReference type="SMART" id="SM00642">
    <property type="entry name" value="Aamy"/>
    <property type="match status" value="1"/>
</dbReference>
<gene>
    <name evidence="5" type="primary">glgX</name>
    <name evidence="5" type="ORF">ACFFIT_02450</name>
</gene>
<evidence type="ECO:0000256" key="2">
    <source>
        <dbReference type="ARBA" id="ARBA00022801"/>
    </source>
</evidence>
<evidence type="ECO:0000313" key="6">
    <source>
        <dbReference type="Proteomes" id="UP001589758"/>
    </source>
</evidence>
<dbReference type="InterPro" id="IPR040784">
    <property type="entry name" value="GlgX_C"/>
</dbReference>
<dbReference type="RefSeq" id="WP_385876054.1">
    <property type="nucleotide sequence ID" value="NZ_JBHLXE010000024.1"/>
</dbReference>
<dbReference type="InterPro" id="IPR006047">
    <property type="entry name" value="GH13_cat_dom"/>
</dbReference>
<dbReference type="CDD" id="cd11326">
    <property type="entry name" value="AmyAc_Glg_debranch"/>
    <property type="match status" value="1"/>
</dbReference>
<accession>A0ABV6CCK4</accession>
<dbReference type="InterPro" id="IPR017853">
    <property type="entry name" value="GH"/>
</dbReference>
<dbReference type="GO" id="GO:0120549">
    <property type="term" value="F:limit dextrin alpha-1,6-maltotetraose-hydrolase activity"/>
    <property type="evidence" value="ECO:0007669"/>
    <property type="project" value="UniProtKB-EC"/>
</dbReference>